<keyword evidence="1" id="KW-0805">Transcription regulation</keyword>
<dbReference type="Gene3D" id="2.60.120.280">
    <property type="entry name" value="Regulatory protein AraC"/>
    <property type="match status" value="1"/>
</dbReference>
<dbReference type="EMBL" id="JBHSMJ010000022">
    <property type="protein sequence ID" value="MFC5449811.1"/>
    <property type="molecule type" value="Genomic_DNA"/>
</dbReference>
<evidence type="ECO:0000256" key="2">
    <source>
        <dbReference type="ARBA" id="ARBA00023125"/>
    </source>
</evidence>
<dbReference type="SMART" id="SM00342">
    <property type="entry name" value="HTH_ARAC"/>
    <property type="match status" value="1"/>
</dbReference>
<reference evidence="6" key="1">
    <citation type="journal article" date="2019" name="Int. J. Syst. Evol. Microbiol.">
        <title>The Global Catalogue of Microorganisms (GCM) 10K type strain sequencing project: providing services to taxonomists for standard genome sequencing and annotation.</title>
        <authorList>
            <consortium name="The Broad Institute Genomics Platform"/>
            <consortium name="The Broad Institute Genome Sequencing Center for Infectious Disease"/>
            <person name="Wu L."/>
            <person name="Ma J."/>
        </authorList>
    </citation>
    <scope>NUCLEOTIDE SEQUENCE [LARGE SCALE GENOMIC DNA]</scope>
    <source>
        <strain evidence="6">KACC 11904</strain>
    </source>
</reference>
<dbReference type="SUPFAM" id="SSF46689">
    <property type="entry name" value="Homeodomain-like"/>
    <property type="match status" value="2"/>
</dbReference>
<gene>
    <name evidence="5" type="ORF">ACFPOG_16255</name>
</gene>
<dbReference type="RefSeq" id="WP_270885035.1">
    <property type="nucleotide sequence ID" value="NZ_JAQFVF010000083.1"/>
</dbReference>
<dbReference type="PROSITE" id="PS00041">
    <property type="entry name" value="HTH_ARAC_FAMILY_1"/>
    <property type="match status" value="1"/>
</dbReference>
<dbReference type="Pfam" id="PF12833">
    <property type="entry name" value="HTH_18"/>
    <property type="match status" value="1"/>
</dbReference>
<keyword evidence="3" id="KW-0804">Transcription</keyword>
<dbReference type="InterPro" id="IPR009057">
    <property type="entry name" value="Homeodomain-like_sf"/>
</dbReference>
<dbReference type="InterPro" id="IPR018060">
    <property type="entry name" value="HTH_AraC"/>
</dbReference>
<dbReference type="Gene3D" id="1.10.10.60">
    <property type="entry name" value="Homeodomain-like"/>
    <property type="match status" value="2"/>
</dbReference>
<evidence type="ECO:0000313" key="5">
    <source>
        <dbReference type="EMBL" id="MFC5449811.1"/>
    </source>
</evidence>
<dbReference type="InterPro" id="IPR020449">
    <property type="entry name" value="Tscrpt_reg_AraC-type_HTH"/>
</dbReference>
<evidence type="ECO:0000256" key="3">
    <source>
        <dbReference type="ARBA" id="ARBA00023163"/>
    </source>
</evidence>
<evidence type="ECO:0000256" key="1">
    <source>
        <dbReference type="ARBA" id="ARBA00023015"/>
    </source>
</evidence>
<dbReference type="Pfam" id="PF02311">
    <property type="entry name" value="AraC_binding"/>
    <property type="match status" value="1"/>
</dbReference>
<keyword evidence="6" id="KW-1185">Reference proteome</keyword>
<proteinExistence type="predicted"/>
<evidence type="ECO:0000259" key="4">
    <source>
        <dbReference type="PROSITE" id="PS01124"/>
    </source>
</evidence>
<name>A0ABW0K9Y4_9BACL</name>
<sequence length="292" mass="33489">MSTKELTNPYWQADDIQLIEIHLFTPSAFEQANAIWPIRLGRNHTKPNYHVGPRTTTYYSLHFVLDGTGLFFHEGQSYILNRGDLFCLFPQLTHEYYTSADWPLKLAWIAFDGKLALDVLDKIGLRPSYPFLAHAFDMEIEKSLEAFFHLVRKGETPGSDLLKSSEFLGIIGELIERADQPGYKDQGSESWLEKGISYMNMHFAEGITVNEISKYVGVDRTHFSKSFRKSFGVTPVQYLQQLKMKTAKSMLTETENNLAEIAQSIGYPDVFTFSKAFKKLVGMPPNHYRHQK</sequence>
<dbReference type="PANTHER" id="PTHR43280">
    <property type="entry name" value="ARAC-FAMILY TRANSCRIPTIONAL REGULATOR"/>
    <property type="match status" value="1"/>
</dbReference>
<dbReference type="PROSITE" id="PS01124">
    <property type="entry name" value="HTH_ARAC_FAMILY_2"/>
    <property type="match status" value="1"/>
</dbReference>
<organism evidence="5 6">
    <name type="scientific">Paenibacillus aestuarii</name>
    <dbReference type="NCBI Taxonomy" id="516965"/>
    <lineage>
        <taxon>Bacteria</taxon>
        <taxon>Bacillati</taxon>
        <taxon>Bacillota</taxon>
        <taxon>Bacilli</taxon>
        <taxon>Bacillales</taxon>
        <taxon>Paenibacillaceae</taxon>
        <taxon>Paenibacillus</taxon>
    </lineage>
</organism>
<dbReference type="InterPro" id="IPR003313">
    <property type="entry name" value="AraC-bd"/>
</dbReference>
<feature type="domain" description="HTH araC/xylS-type" evidence="4">
    <location>
        <begin position="193"/>
        <end position="291"/>
    </location>
</feature>
<dbReference type="PRINTS" id="PR00032">
    <property type="entry name" value="HTHARAC"/>
</dbReference>
<evidence type="ECO:0000313" key="6">
    <source>
        <dbReference type="Proteomes" id="UP001596044"/>
    </source>
</evidence>
<keyword evidence="2" id="KW-0238">DNA-binding</keyword>
<dbReference type="InterPro" id="IPR037923">
    <property type="entry name" value="HTH-like"/>
</dbReference>
<dbReference type="InterPro" id="IPR018062">
    <property type="entry name" value="HTH_AraC-typ_CS"/>
</dbReference>
<dbReference type="PANTHER" id="PTHR43280:SF2">
    <property type="entry name" value="HTH-TYPE TRANSCRIPTIONAL REGULATOR EXSA"/>
    <property type="match status" value="1"/>
</dbReference>
<dbReference type="SUPFAM" id="SSF51215">
    <property type="entry name" value="Regulatory protein AraC"/>
    <property type="match status" value="1"/>
</dbReference>
<comment type="caution">
    <text evidence="5">The sequence shown here is derived from an EMBL/GenBank/DDBJ whole genome shotgun (WGS) entry which is preliminary data.</text>
</comment>
<dbReference type="Proteomes" id="UP001596044">
    <property type="component" value="Unassembled WGS sequence"/>
</dbReference>
<protein>
    <submittedName>
        <fullName evidence="5">AraC family transcriptional regulator</fullName>
    </submittedName>
</protein>
<accession>A0ABW0K9Y4</accession>